<feature type="compositionally biased region" description="Basic and acidic residues" evidence="1">
    <location>
        <begin position="8"/>
        <end position="48"/>
    </location>
</feature>
<accession>A0A4S2KE46</accession>
<feature type="region of interest" description="Disordered" evidence="1">
    <location>
        <begin position="213"/>
        <end position="238"/>
    </location>
</feature>
<evidence type="ECO:0000256" key="1">
    <source>
        <dbReference type="SAM" id="MobiDB-lite"/>
    </source>
</evidence>
<feature type="region of interest" description="Disordered" evidence="1">
    <location>
        <begin position="1"/>
        <end position="82"/>
    </location>
</feature>
<dbReference type="AlphaFoldDB" id="A0A4S2KE46"/>
<feature type="compositionally biased region" description="Low complexity" evidence="1">
    <location>
        <begin position="50"/>
        <end position="59"/>
    </location>
</feature>
<gene>
    <name evidence="2" type="ORF">DBV15_03425</name>
</gene>
<comment type="caution">
    <text evidence="2">The sequence shown here is derived from an EMBL/GenBank/DDBJ whole genome shotgun (WGS) entry which is preliminary data.</text>
</comment>
<evidence type="ECO:0000313" key="3">
    <source>
        <dbReference type="Proteomes" id="UP000310200"/>
    </source>
</evidence>
<proteinExistence type="predicted"/>
<evidence type="ECO:0000313" key="2">
    <source>
        <dbReference type="EMBL" id="TGZ47612.1"/>
    </source>
</evidence>
<reference evidence="2 3" key="1">
    <citation type="journal article" date="2019" name="Philos. Trans. R. Soc. Lond., B, Biol. Sci.">
        <title>Ant behaviour and brain gene expression of defending hosts depend on the ecological success of the intruding social parasite.</title>
        <authorList>
            <person name="Kaur R."/>
            <person name="Stoldt M."/>
            <person name="Jongepier E."/>
            <person name="Feldmeyer B."/>
            <person name="Menzel F."/>
            <person name="Bornberg-Bauer E."/>
            <person name="Foitzik S."/>
        </authorList>
    </citation>
    <scope>NUCLEOTIDE SEQUENCE [LARGE SCALE GENOMIC DNA]</scope>
    <source>
        <tissue evidence="2">Whole body</tissue>
    </source>
</reference>
<feature type="compositionally biased region" description="Basic residues" evidence="1">
    <location>
        <begin position="213"/>
        <end position="223"/>
    </location>
</feature>
<dbReference type="EMBL" id="QBLH01002723">
    <property type="protein sequence ID" value="TGZ47612.1"/>
    <property type="molecule type" value="Genomic_DNA"/>
</dbReference>
<dbReference type="Proteomes" id="UP000310200">
    <property type="component" value="Unassembled WGS sequence"/>
</dbReference>
<keyword evidence="3" id="KW-1185">Reference proteome</keyword>
<organism evidence="2 3">
    <name type="scientific">Temnothorax longispinosus</name>
    <dbReference type="NCBI Taxonomy" id="300112"/>
    <lineage>
        <taxon>Eukaryota</taxon>
        <taxon>Metazoa</taxon>
        <taxon>Ecdysozoa</taxon>
        <taxon>Arthropoda</taxon>
        <taxon>Hexapoda</taxon>
        <taxon>Insecta</taxon>
        <taxon>Pterygota</taxon>
        <taxon>Neoptera</taxon>
        <taxon>Endopterygota</taxon>
        <taxon>Hymenoptera</taxon>
        <taxon>Apocrita</taxon>
        <taxon>Aculeata</taxon>
        <taxon>Formicoidea</taxon>
        <taxon>Formicidae</taxon>
        <taxon>Myrmicinae</taxon>
        <taxon>Temnothorax</taxon>
    </lineage>
</organism>
<name>A0A4S2KE46_9HYME</name>
<sequence>MYSQKAGSENRREKEGGTGSEQEREYEGEREDAKCEGVESGKPSDHAPCRRLGASGSFRGSRRGRRRSTGDADGGGQRERRLQAGTSEVKCALIALNRPCSIYRGVPTLLASRVAASTASNDSGDTGPENARSGRTDLSRVSIVFINILYKFKTNKCDRETLLVSLSHITPDFPIVIRGYRTNALISTCHPQSLAPIFLGEFASKARSDREGRRKRWNCRRQKSSRDFRKPGSVSGECSFSRRHHFRISSQGASCLGAQN</sequence>
<protein>
    <submittedName>
        <fullName evidence="2">Uncharacterized protein</fullName>
    </submittedName>
</protein>